<reference evidence="2 4" key="2">
    <citation type="submission" date="2018-06" db="EMBL/GenBank/DDBJ databases">
        <authorList>
            <consortium name="Pathogen Informatics"/>
            <person name="Doyle S."/>
        </authorList>
    </citation>
    <scope>NUCLEOTIDE SEQUENCE [LARGE SCALE GENOMIC DNA]</scope>
    <source>
        <strain evidence="2 4">NCTC13492</strain>
    </source>
</reference>
<dbReference type="STRING" id="445960.SAMN05421542_2751"/>
<reference evidence="1 3" key="1">
    <citation type="submission" date="2016-10" db="EMBL/GenBank/DDBJ databases">
        <authorList>
            <person name="Varghese N."/>
            <person name="Submissions S."/>
        </authorList>
    </citation>
    <scope>NUCLEOTIDE SEQUENCE [LARGE SCALE GENOMIC DNA]</scope>
    <source>
        <strain evidence="1 3">DSM 19299</strain>
    </source>
</reference>
<dbReference type="EMBL" id="UAWB01000002">
    <property type="protein sequence ID" value="SQB27985.1"/>
    <property type="molecule type" value="Genomic_DNA"/>
</dbReference>
<dbReference type="InterPro" id="IPR005901">
    <property type="entry name" value="GLPGLI"/>
</dbReference>
<dbReference type="Proteomes" id="UP000251670">
    <property type="component" value="Unassembled WGS sequence"/>
</dbReference>
<dbReference type="RefSeq" id="WP_089737013.1">
    <property type="nucleotide sequence ID" value="NZ_FNEG01000004.1"/>
</dbReference>
<evidence type="ECO:0000313" key="4">
    <source>
        <dbReference type="Proteomes" id="UP000251670"/>
    </source>
</evidence>
<dbReference type="Pfam" id="PF09697">
    <property type="entry name" value="Porph_ging"/>
    <property type="match status" value="1"/>
</dbReference>
<dbReference type="Proteomes" id="UP000199426">
    <property type="component" value="Unassembled WGS sequence"/>
</dbReference>
<dbReference type="AlphaFoldDB" id="A0A2X2VWD8"/>
<dbReference type="EMBL" id="FNEG01000004">
    <property type="protein sequence ID" value="SDJ13078.1"/>
    <property type="molecule type" value="Genomic_DNA"/>
</dbReference>
<dbReference type="OrthoDB" id="1440774at2"/>
<sequence>MDYTKKLFQLLALFISILFYSQSDKNDALHGNFTYVLKAKLNKQTPDYIHEEFFSLQVGEKRAFFASTQSIKKDSVLGKSYVMGNNPDGSITINLKNGTSVPKTKFPYTIIQSNEKVQYFQPVGMAVLTYQEPVIGNWKLIDEVKAINAINCKRAEVTYKGRNWIAWYSTEIPLPYGPYKFSGLPGLIIKITDEKGEYDFELIKSVPTSQLAGKSISIKKTRYTEAVETTQSKFEQALKASNDNIAGVLASSGTTILSGQEKINQRQKELDLIRKYLNPIELE</sequence>
<proteinExistence type="predicted"/>
<name>A0A2X2VWD8_CHRJE</name>
<organism evidence="2 4">
    <name type="scientific">Chryseobacterium jejuense</name>
    <dbReference type="NCBI Taxonomy" id="445960"/>
    <lineage>
        <taxon>Bacteria</taxon>
        <taxon>Pseudomonadati</taxon>
        <taxon>Bacteroidota</taxon>
        <taxon>Flavobacteriia</taxon>
        <taxon>Flavobacteriales</taxon>
        <taxon>Weeksellaceae</taxon>
        <taxon>Chryseobacterium group</taxon>
        <taxon>Chryseobacterium</taxon>
    </lineage>
</organism>
<evidence type="ECO:0000313" key="3">
    <source>
        <dbReference type="Proteomes" id="UP000199426"/>
    </source>
</evidence>
<dbReference type="NCBIfam" id="TIGR01200">
    <property type="entry name" value="GLPGLI"/>
    <property type="match status" value="1"/>
</dbReference>
<keyword evidence="3" id="KW-1185">Reference proteome</keyword>
<gene>
    <name evidence="2" type="ORF">NCTC13492_01568</name>
    <name evidence="1" type="ORF">SAMN05421542_2751</name>
</gene>
<accession>A0A2X2VWD8</accession>
<protein>
    <submittedName>
        <fullName evidence="2">GLPGLI family protein</fullName>
    </submittedName>
</protein>
<evidence type="ECO:0000313" key="2">
    <source>
        <dbReference type="EMBL" id="SQB27985.1"/>
    </source>
</evidence>
<evidence type="ECO:0000313" key="1">
    <source>
        <dbReference type="EMBL" id="SDJ13078.1"/>
    </source>
</evidence>